<dbReference type="PANTHER" id="PTHR10037">
    <property type="entry name" value="VOLTAGE-GATED CATION CHANNEL CALCIUM AND SODIUM"/>
    <property type="match status" value="1"/>
</dbReference>
<dbReference type="Proteomes" id="UP000642070">
    <property type="component" value="Unassembled WGS sequence"/>
</dbReference>
<accession>A0A917U3K2</accession>
<keyword evidence="3 6" id="KW-1133">Transmembrane helix</keyword>
<dbReference type="InterPro" id="IPR043203">
    <property type="entry name" value="VGCC_Ca_Na"/>
</dbReference>
<evidence type="ECO:0000256" key="1">
    <source>
        <dbReference type="ARBA" id="ARBA00004141"/>
    </source>
</evidence>
<dbReference type="InterPro" id="IPR027359">
    <property type="entry name" value="Volt_channel_dom_sf"/>
</dbReference>
<gene>
    <name evidence="8" type="ORF">GCM10007977_066220</name>
</gene>
<dbReference type="AlphaFoldDB" id="A0A917U3K2"/>
<evidence type="ECO:0000313" key="9">
    <source>
        <dbReference type="Proteomes" id="UP000642070"/>
    </source>
</evidence>
<keyword evidence="4 6" id="KW-0472">Membrane</keyword>
<evidence type="ECO:0000256" key="3">
    <source>
        <dbReference type="ARBA" id="ARBA00022989"/>
    </source>
</evidence>
<feature type="transmembrane region" description="Helical" evidence="6">
    <location>
        <begin position="171"/>
        <end position="190"/>
    </location>
</feature>
<feature type="domain" description="Ion transport" evidence="7">
    <location>
        <begin position="15"/>
        <end position="232"/>
    </location>
</feature>
<organism evidence="8 9">
    <name type="scientific">Dactylosporangium sucinum</name>
    <dbReference type="NCBI Taxonomy" id="1424081"/>
    <lineage>
        <taxon>Bacteria</taxon>
        <taxon>Bacillati</taxon>
        <taxon>Actinomycetota</taxon>
        <taxon>Actinomycetes</taxon>
        <taxon>Micromonosporales</taxon>
        <taxon>Micromonosporaceae</taxon>
        <taxon>Dactylosporangium</taxon>
    </lineage>
</organism>
<reference evidence="8" key="1">
    <citation type="journal article" date="2014" name="Int. J. Syst. Evol. Microbiol.">
        <title>Complete genome sequence of Corynebacterium casei LMG S-19264T (=DSM 44701T), isolated from a smear-ripened cheese.</title>
        <authorList>
            <consortium name="US DOE Joint Genome Institute (JGI-PGF)"/>
            <person name="Walter F."/>
            <person name="Albersmeier A."/>
            <person name="Kalinowski J."/>
            <person name="Ruckert C."/>
        </authorList>
    </citation>
    <scope>NUCLEOTIDE SEQUENCE</scope>
    <source>
        <strain evidence="8">JCM 19831</strain>
    </source>
</reference>
<evidence type="ECO:0000256" key="4">
    <source>
        <dbReference type="ARBA" id="ARBA00023136"/>
    </source>
</evidence>
<dbReference type="Gene3D" id="1.20.120.350">
    <property type="entry name" value="Voltage-gated potassium channels. Chain C"/>
    <property type="match status" value="1"/>
</dbReference>
<dbReference type="PANTHER" id="PTHR10037:SF62">
    <property type="entry name" value="SODIUM CHANNEL PROTEIN 60E"/>
    <property type="match status" value="1"/>
</dbReference>
<dbReference type="SUPFAM" id="SSF81324">
    <property type="entry name" value="Voltage-gated potassium channels"/>
    <property type="match status" value="1"/>
</dbReference>
<comment type="caution">
    <text evidence="8">The sequence shown here is derived from an EMBL/GenBank/DDBJ whole genome shotgun (WGS) entry which is preliminary data.</text>
</comment>
<name>A0A917U3K2_9ACTN</name>
<dbReference type="InterPro" id="IPR005821">
    <property type="entry name" value="Ion_trans_dom"/>
</dbReference>
<feature type="coiled-coil region" evidence="5">
    <location>
        <begin position="247"/>
        <end position="274"/>
    </location>
</feature>
<feature type="transmembrane region" description="Helical" evidence="6">
    <location>
        <begin position="202"/>
        <end position="224"/>
    </location>
</feature>
<proteinExistence type="predicted"/>
<evidence type="ECO:0000259" key="7">
    <source>
        <dbReference type="Pfam" id="PF00520"/>
    </source>
</evidence>
<dbReference type="Pfam" id="PF00520">
    <property type="entry name" value="Ion_trans"/>
    <property type="match status" value="1"/>
</dbReference>
<reference evidence="8" key="2">
    <citation type="submission" date="2020-09" db="EMBL/GenBank/DDBJ databases">
        <authorList>
            <person name="Sun Q."/>
            <person name="Ohkuma M."/>
        </authorList>
    </citation>
    <scope>NUCLEOTIDE SEQUENCE</scope>
    <source>
        <strain evidence="8">JCM 19831</strain>
    </source>
</reference>
<keyword evidence="2 6" id="KW-0812">Transmembrane</keyword>
<evidence type="ECO:0000256" key="6">
    <source>
        <dbReference type="SAM" id="Phobius"/>
    </source>
</evidence>
<sequence length="281" mass="30912">MSRLAAACRALVAAPWFNAASFVVILLNALTLGLETYHGFVRSAGAVFHVLEYVFLACFSVELLVRFCAHLPRPGRFFRDRWNLFDLAIVLAPLIPGVRENVTLLRLLRLARIVRAFRLFPSLRVILVGIRRSLPGLASFLLITLLVLYGYAMLGWMVFGHAYPEQYGTVGQAMLTLFLLLSLDGITDTLQAGRAVTEWGILYYLSYMIAASYLLTNLLVGVVLNALQEAQEVEKEAAAAPPAPAPRSNIEERIAVLRAALDDLEREVAGADAVPVEAGVR</sequence>
<keyword evidence="5" id="KW-0175">Coiled coil</keyword>
<dbReference type="Gene3D" id="1.10.287.70">
    <property type="match status" value="1"/>
</dbReference>
<dbReference type="GO" id="GO:0005248">
    <property type="term" value="F:voltage-gated sodium channel activity"/>
    <property type="evidence" value="ECO:0007669"/>
    <property type="project" value="TreeGrafter"/>
</dbReference>
<evidence type="ECO:0000313" key="8">
    <source>
        <dbReference type="EMBL" id="GGM55301.1"/>
    </source>
</evidence>
<keyword evidence="9" id="KW-1185">Reference proteome</keyword>
<evidence type="ECO:0000256" key="5">
    <source>
        <dbReference type="SAM" id="Coils"/>
    </source>
</evidence>
<dbReference type="EMBL" id="BMPI01000037">
    <property type="protein sequence ID" value="GGM55301.1"/>
    <property type="molecule type" value="Genomic_DNA"/>
</dbReference>
<feature type="transmembrane region" description="Helical" evidence="6">
    <location>
        <begin position="43"/>
        <end position="69"/>
    </location>
</feature>
<evidence type="ECO:0000256" key="2">
    <source>
        <dbReference type="ARBA" id="ARBA00022692"/>
    </source>
</evidence>
<protein>
    <recommendedName>
        <fullName evidence="7">Ion transport domain-containing protein</fullName>
    </recommendedName>
</protein>
<feature type="transmembrane region" description="Helical" evidence="6">
    <location>
        <begin position="137"/>
        <end position="159"/>
    </location>
</feature>
<comment type="subcellular location">
    <subcellularLocation>
        <location evidence="1">Membrane</location>
        <topology evidence="1">Multi-pass membrane protein</topology>
    </subcellularLocation>
</comment>
<dbReference type="GO" id="GO:0001518">
    <property type="term" value="C:voltage-gated sodium channel complex"/>
    <property type="evidence" value="ECO:0007669"/>
    <property type="project" value="TreeGrafter"/>
</dbReference>